<evidence type="ECO:0000313" key="1">
    <source>
        <dbReference type="EMBL" id="AKU44356.1"/>
    </source>
</evidence>
<gene>
    <name evidence="1" type="ORF">CPT_Matisse52</name>
</gene>
<dbReference type="GeneID" id="26613234"/>
<evidence type="ECO:0000313" key="2">
    <source>
        <dbReference type="Proteomes" id="UP000203408"/>
    </source>
</evidence>
<organism evidence="1 2">
    <name type="scientific">Klebsiella phage Matisse</name>
    <dbReference type="NCBI Taxonomy" id="1675607"/>
    <lineage>
        <taxon>Viruses</taxon>
        <taxon>Duplodnaviria</taxon>
        <taxon>Heunggongvirae</taxon>
        <taxon>Uroviricota</taxon>
        <taxon>Caudoviricetes</taxon>
        <taxon>Pantevenvirales</taxon>
        <taxon>Straboviridae</taxon>
        <taxon>Slopekvirus</taxon>
        <taxon>Slopekvirus matisse</taxon>
    </lineage>
</organism>
<accession>A0A0K1LP48</accession>
<name>A0A0K1LP48_9CAUD</name>
<protein>
    <submittedName>
        <fullName evidence="1">Uncharacterized protein</fullName>
    </submittedName>
</protein>
<sequence length="71" mass="8208">MKAIIDLNKILTDIDYEIDLLPYFVKLELQNVGIPVIIDPTDVRNPDFEVEEGVLSYMINAETMIMEITYD</sequence>
<dbReference type="KEGG" id="vg:26613234"/>
<dbReference type="Proteomes" id="UP000203408">
    <property type="component" value="Segment"/>
</dbReference>
<dbReference type="RefSeq" id="YP_009194296.1">
    <property type="nucleotide sequence ID" value="NC_028750.1"/>
</dbReference>
<proteinExistence type="predicted"/>
<dbReference type="EMBL" id="KT001918">
    <property type="protein sequence ID" value="AKU44356.1"/>
    <property type="molecule type" value="Genomic_DNA"/>
</dbReference>
<reference evidence="1 2" key="1">
    <citation type="journal article" date="2015" name="Genome Announc.">
        <title>Complete Genome Sequence of Carbapenemase-Producing Klebsiella pneumoniae Myophage Matisse.</title>
        <authorList>
            <person name="Provasek V.E."/>
            <person name="Lessor L.E."/>
            <person name="Cahill J.L."/>
            <person name="Rasche E.S."/>
            <person name="Kuty Everett G.F."/>
        </authorList>
    </citation>
    <scope>NUCLEOTIDE SEQUENCE [LARGE SCALE GENOMIC DNA]</scope>
</reference>
<keyword evidence="2" id="KW-1185">Reference proteome</keyword>